<protein>
    <submittedName>
        <fullName evidence="7">O-antigen ligase domain-containing protein</fullName>
    </submittedName>
</protein>
<dbReference type="Pfam" id="PF04932">
    <property type="entry name" value="Wzy_C"/>
    <property type="match status" value="1"/>
</dbReference>
<accession>A0A3S0V0E8</accession>
<feature type="transmembrane region" description="Helical" evidence="5">
    <location>
        <begin position="54"/>
        <end position="72"/>
    </location>
</feature>
<evidence type="ECO:0000313" key="8">
    <source>
        <dbReference type="Proteomes" id="UP000280825"/>
    </source>
</evidence>
<evidence type="ECO:0000256" key="3">
    <source>
        <dbReference type="ARBA" id="ARBA00022989"/>
    </source>
</evidence>
<feature type="transmembrane region" description="Helical" evidence="5">
    <location>
        <begin position="190"/>
        <end position="208"/>
    </location>
</feature>
<dbReference type="InterPro" id="IPR007016">
    <property type="entry name" value="O-antigen_ligase-rel_domated"/>
</dbReference>
<feature type="transmembrane region" description="Helical" evidence="5">
    <location>
        <begin position="214"/>
        <end position="231"/>
    </location>
</feature>
<feature type="transmembrane region" description="Helical" evidence="5">
    <location>
        <begin position="402"/>
        <end position="421"/>
    </location>
</feature>
<dbReference type="GO" id="GO:0016874">
    <property type="term" value="F:ligase activity"/>
    <property type="evidence" value="ECO:0007669"/>
    <property type="project" value="UniProtKB-KW"/>
</dbReference>
<dbReference type="PANTHER" id="PTHR37422">
    <property type="entry name" value="TEICHURONIC ACID BIOSYNTHESIS PROTEIN TUAE"/>
    <property type="match status" value="1"/>
</dbReference>
<sequence>MTISEKQFNKVFSFFLVAIACTLIFRKPCTWLIFAFAIFNMFYFKKIKLSRKALILAITIASPFLLELLLFWNNDSFAQGIKSLEKTVSLVLFPLIILGNYKRISFQKLLQFYVNSTTLVMIAFVLRFVFVFPEHITKYWHGIHLWEMGYVFANSIGIHAPALNMHLVFVSISALYLLMQRCQSKKKIGLVFISFLIFVISFFVVLLVNTRMALFNVLVGYLLVLFSFFAAQFDLKKVLLYTVVIGGVVCGVLFLFIQKNSYMKEKYSTVTFAYMDKVGKLDEIDHPEIKVFNSLVTRVSIWQSAWELSLQHLPFGVGASDGKPELVNYYKQTNQYFLAKYAFPTHNQFLDSLLKFGVLGPLVVLLFIGTIGYLGIDLKNALIFAFFFLFFTSNLTDDFLLRFDGITFSGFWFSIFGSFWLQQKSNVHTTSEVL</sequence>
<feature type="transmembrane region" description="Helical" evidence="5">
    <location>
        <begin position="12"/>
        <end position="42"/>
    </location>
</feature>
<reference evidence="7 8" key="1">
    <citation type="submission" date="2018-12" db="EMBL/GenBank/DDBJ databases">
        <title>Flavobacterium sp. nov., isolated from glacier ice.</title>
        <authorList>
            <person name="Liu Q."/>
            <person name="Xin Y.-H."/>
        </authorList>
    </citation>
    <scope>NUCLEOTIDE SEQUENCE [LARGE SCALE GENOMIC DNA]</scope>
    <source>
        <strain evidence="7 8">RB1N8</strain>
    </source>
</reference>
<dbReference type="InterPro" id="IPR051533">
    <property type="entry name" value="WaaL-like"/>
</dbReference>
<feature type="domain" description="O-antigen ligase-related" evidence="6">
    <location>
        <begin position="196"/>
        <end position="363"/>
    </location>
</feature>
<evidence type="ECO:0000256" key="2">
    <source>
        <dbReference type="ARBA" id="ARBA00022692"/>
    </source>
</evidence>
<comment type="caution">
    <text evidence="7">The sequence shown here is derived from an EMBL/GenBank/DDBJ whole genome shotgun (WGS) entry which is preliminary data.</text>
</comment>
<organism evidence="7 8">
    <name type="scientific">Flavobacterium bomense</name>
    <dbReference type="NCBI Taxonomy" id="2497483"/>
    <lineage>
        <taxon>Bacteria</taxon>
        <taxon>Pseudomonadati</taxon>
        <taxon>Bacteroidota</taxon>
        <taxon>Flavobacteriia</taxon>
        <taxon>Flavobacteriales</taxon>
        <taxon>Flavobacteriaceae</taxon>
        <taxon>Flavobacterium</taxon>
    </lineage>
</organism>
<dbReference type="EMBL" id="RYDJ01000001">
    <property type="protein sequence ID" value="RTZ08021.1"/>
    <property type="molecule type" value="Genomic_DNA"/>
</dbReference>
<feature type="transmembrane region" description="Helical" evidence="5">
    <location>
        <begin position="238"/>
        <end position="257"/>
    </location>
</feature>
<keyword evidence="7" id="KW-0436">Ligase</keyword>
<keyword evidence="8" id="KW-1185">Reference proteome</keyword>
<dbReference type="PROSITE" id="PS51257">
    <property type="entry name" value="PROKAR_LIPOPROTEIN"/>
    <property type="match status" value="1"/>
</dbReference>
<proteinExistence type="predicted"/>
<evidence type="ECO:0000256" key="5">
    <source>
        <dbReference type="SAM" id="Phobius"/>
    </source>
</evidence>
<feature type="transmembrane region" description="Helical" evidence="5">
    <location>
        <begin position="353"/>
        <end position="374"/>
    </location>
</feature>
<name>A0A3S0V0E8_9FLAO</name>
<evidence type="ECO:0000256" key="1">
    <source>
        <dbReference type="ARBA" id="ARBA00004141"/>
    </source>
</evidence>
<dbReference type="GO" id="GO:0016020">
    <property type="term" value="C:membrane"/>
    <property type="evidence" value="ECO:0007669"/>
    <property type="project" value="UniProtKB-SubCell"/>
</dbReference>
<feature type="transmembrane region" description="Helical" evidence="5">
    <location>
        <begin position="113"/>
        <end position="132"/>
    </location>
</feature>
<keyword evidence="4 5" id="KW-0472">Membrane</keyword>
<feature type="transmembrane region" description="Helical" evidence="5">
    <location>
        <begin position="152"/>
        <end position="178"/>
    </location>
</feature>
<dbReference type="PANTHER" id="PTHR37422:SF13">
    <property type="entry name" value="LIPOPOLYSACCHARIDE BIOSYNTHESIS PROTEIN PA4999-RELATED"/>
    <property type="match status" value="1"/>
</dbReference>
<comment type="subcellular location">
    <subcellularLocation>
        <location evidence="1">Membrane</location>
        <topology evidence="1">Multi-pass membrane protein</topology>
    </subcellularLocation>
</comment>
<keyword evidence="2 5" id="KW-0812">Transmembrane</keyword>
<keyword evidence="3 5" id="KW-1133">Transmembrane helix</keyword>
<dbReference type="RefSeq" id="WP_126561361.1">
    <property type="nucleotide sequence ID" value="NZ_RYDJ01000001.1"/>
</dbReference>
<dbReference type="Proteomes" id="UP000280825">
    <property type="component" value="Unassembled WGS sequence"/>
</dbReference>
<evidence type="ECO:0000259" key="6">
    <source>
        <dbReference type="Pfam" id="PF04932"/>
    </source>
</evidence>
<gene>
    <name evidence="7" type="ORF">EKL98_01495</name>
</gene>
<dbReference type="AlphaFoldDB" id="A0A3S0V0E8"/>
<evidence type="ECO:0000256" key="4">
    <source>
        <dbReference type="ARBA" id="ARBA00023136"/>
    </source>
</evidence>
<evidence type="ECO:0000313" key="7">
    <source>
        <dbReference type="EMBL" id="RTZ08021.1"/>
    </source>
</evidence>